<dbReference type="Proteomes" id="UP000741863">
    <property type="component" value="Unassembled WGS sequence"/>
</dbReference>
<gene>
    <name evidence="4" type="ORF">JOD17_000934</name>
</gene>
<dbReference type="Gene3D" id="1.10.260.50">
    <property type="match status" value="1"/>
</dbReference>
<evidence type="ECO:0000259" key="3">
    <source>
        <dbReference type="Pfam" id="PF00266"/>
    </source>
</evidence>
<dbReference type="PIRSF" id="PIRSF005572">
    <property type="entry name" value="NifS"/>
    <property type="match status" value="1"/>
</dbReference>
<comment type="caution">
    <text evidence="4">The sequence shown here is derived from an EMBL/GenBank/DDBJ whole genome shotgun (WGS) entry which is preliminary data.</text>
</comment>
<dbReference type="EC" id="2.8.1.7" evidence="4"/>
<dbReference type="InterPro" id="IPR015421">
    <property type="entry name" value="PyrdxlP-dep_Trfase_major"/>
</dbReference>
<dbReference type="SUPFAM" id="SSF53383">
    <property type="entry name" value="PLP-dependent transferases"/>
    <property type="match status" value="1"/>
</dbReference>
<comment type="cofactor">
    <cofactor evidence="1">
        <name>pyridoxal 5'-phosphate</name>
        <dbReference type="ChEBI" id="CHEBI:597326"/>
    </cofactor>
</comment>
<accession>A0ABS2P949</accession>
<dbReference type="PANTHER" id="PTHR11601:SF50">
    <property type="entry name" value="CYSTEINE DESULFURASE ISCS 2-RELATED"/>
    <property type="match status" value="1"/>
</dbReference>
<organism evidence="4 5">
    <name type="scientific">Geomicrobium sediminis</name>
    <dbReference type="NCBI Taxonomy" id="1347788"/>
    <lineage>
        <taxon>Bacteria</taxon>
        <taxon>Bacillati</taxon>
        <taxon>Bacillota</taxon>
        <taxon>Bacilli</taxon>
        <taxon>Bacillales</taxon>
        <taxon>Geomicrobium</taxon>
    </lineage>
</organism>
<dbReference type="InterPro" id="IPR015424">
    <property type="entry name" value="PyrdxlP-dep_Trfase"/>
</dbReference>
<dbReference type="Pfam" id="PF00266">
    <property type="entry name" value="Aminotran_5"/>
    <property type="match status" value="1"/>
</dbReference>
<dbReference type="GO" id="GO:0031071">
    <property type="term" value="F:cysteine desulfurase activity"/>
    <property type="evidence" value="ECO:0007669"/>
    <property type="project" value="UniProtKB-EC"/>
</dbReference>
<name>A0ABS2P949_9BACL</name>
<evidence type="ECO:0000313" key="5">
    <source>
        <dbReference type="Proteomes" id="UP000741863"/>
    </source>
</evidence>
<dbReference type="RefSeq" id="WP_204695885.1">
    <property type="nucleotide sequence ID" value="NZ_JAFBEC010000002.1"/>
</dbReference>
<evidence type="ECO:0000256" key="2">
    <source>
        <dbReference type="ARBA" id="ARBA00022898"/>
    </source>
</evidence>
<reference evidence="4 5" key="1">
    <citation type="submission" date="2021-01" db="EMBL/GenBank/DDBJ databases">
        <title>Genomic Encyclopedia of Type Strains, Phase IV (KMG-IV): sequencing the most valuable type-strain genomes for metagenomic binning, comparative biology and taxonomic classification.</title>
        <authorList>
            <person name="Goeker M."/>
        </authorList>
    </citation>
    <scope>NUCLEOTIDE SEQUENCE [LARGE SCALE GENOMIC DNA]</scope>
    <source>
        <strain evidence="4 5">DSM 25540</strain>
    </source>
</reference>
<proteinExistence type="predicted"/>
<feature type="domain" description="Aminotransferase class V" evidence="3">
    <location>
        <begin position="2"/>
        <end position="362"/>
    </location>
</feature>
<dbReference type="EMBL" id="JAFBEC010000002">
    <property type="protein sequence ID" value="MBM7631842.1"/>
    <property type="molecule type" value="Genomic_DNA"/>
</dbReference>
<dbReference type="PANTHER" id="PTHR11601">
    <property type="entry name" value="CYSTEINE DESULFURYLASE FAMILY MEMBER"/>
    <property type="match status" value="1"/>
</dbReference>
<keyword evidence="4" id="KW-0808">Transferase</keyword>
<dbReference type="InterPro" id="IPR016454">
    <property type="entry name" value="Cysteine_dSase"/>
</dbReference>
<sequence length="383" mass="42374">MIYLDNSSTTKPYAEVMNTFTKASIDYFGNPSSLHNQGSKSEQLIREARRSIAKQLSISPQEIVFTSGGSEGNNLAIKGAAFTRQDRGKHLITTAIEHPSVLETFQYLETLGFTVTYLPVNCEGLVSVQSVMDAIREETILVSIMHVNHETGAVQPIEAIGQKLKDIEKIRFHVDHVQGFLKVPLNFHTAGIDLCTISGHKIHSVKGSGFLFVRDTVTLVPLIHGGGQEFGVRSGTENVPAIAALTKAIRLSLMKRDEQLQHVQVLKTFLMEQLRQRMGMHLNTPNERSAPHIVNVSIDGIKPEVLIQALSKQIIYVSSKSACSSKQKSASAVLYEQFKDLTRASTALRMSLSYETTKSEIVTFLEALDEIVAEVRTIKEVKL</sequence>
<dbReference type="Gene3D" id="3.40.640.10">
    <property type="entry name" value="Type I PLP-dependent aspartate aminotransferase-like (Major domain)"/>
    <property type="match status" value="1"/>
</dbReference>
<dbReference type="InterPro" id="IPR000192">
    <property type="entry name" value="Aminotrans_V_dom"/>
</dbReference>
<dbReference type="Gene3D" id="3.90.1150.10">
    <property type="entry name" value="Aspartate Aminotransferase, domain 1"/>
    <property type="match status" value="1"/>
</dbReference>
<evidence type="ECO:0000256" key="1">
    <source>
        <dbReference type="ARBA" id="ARBA00001933"/>
    </source>
</evidence>
<dbReference type="InterPro" id="IPR015422">
    <property type="entry name" value="PyrdxlP-dep_Trfase_small"/>
</dbReference>
<keyword evidence="2" id="KW-0663">Pyridoxal phosphate</keyword>
<protein>
    <submittedName>
        <fullName evidence="4">Cysteine desulfurase</fullName>
        <ecNumber evidence="4">2.8.1.7</ecNumber>
    </submittedName>
</protein>
<evidence type="ECO:0000313" key="4">
    <source>
        <dbReference type="EMBL" id="MBM7631842.1"/>
    </source>
</evidence>
<keyword evidence="5" id="KW-1185">Reference proteome</keyword>